<dbReference type="Proteomes" id="UP000199208">
    <property type="component" value="Unassembled WGS sequence"/>
</dbReference>
<evidence type="ECO:0000259" key="20">
    <source>
        <dbReference type="Pfam" id="PF25087"/>
    </source>
</evidence>
<evidence type="ECO:0000256" key="4">
    <source>
        <dbReference type="ARBA" id="ARBA00022490"/>
    </source>
</evidence>
<dbReference type="UniPathway" id="UPA00973"/>
<dbReference type="GO" id="GO:0000287">
    <property type="term" value="F:magnesium ion binding"/>
    <property type="evidence" value="ECO:0007669"/>
    <property type="project" value="UniProtKB-UniRule"/>
</dbReference>
<evidence type="ECO:0000256" key="2">
    <source>
        <dbReference type="ARBA" id="ARBA00007707"/>
    </source>
</evidence>
<name>A0A1G5RPU3_9FIRM</name>
<evidence type="ECO:0000256" key="3">
    <source>
        <dbReference type="ARBA" id="ARBA00007947"/>
    </source>
</evidence>
<comment type="pathway">
    <text evidence="18">Nucleotide-sugar biosynthesis; UDP-N-acetyl-alpha-D-glucosamine biosynthesis; N-acetyl-alpha-D-glucosamine 1-phosphate from alpha-D-glucosamine 6-phosphate (route II): step 2/2.</text>
</comment>
<feature type="binding site" evidence="18">
    <location>
        <begin position="8"/>
        <end position="11"/>
    </location>
    <ligand>
        <name>UDP-N-acetyl-alpha-D-glucosamine</name>
        <dbReference type="ChEBI" id="CHEBI:57705"/>
    </ligand>
</feature>
<feature type="binding site" evidence="18">
    <location>
        <position position="102"/>
    </location>
    <ligand>
        <name>Mg(2+)</name>
        <dbReference type="ChEBI" id="CHEBI:18420"/>
    </ligand>
</feature>
<dbReference type="Pfam" id="PF00132">
    <property type="entry name" value="Hexapep"/>
    <property type="match status" value="1"/>
</dbReference>
<dbReference type="SUPFAM" id="SSF51161">
    <property type="entry name" value="Trimeric LpxA-like enzymes"/>
    <property type="match status" value="1"/>
</dbReference>
<comment type="subunit">
    <text evidence="18">Homotrimer.</text>
</comment>
<comment type="catalytic activity">
    <reaction evidence="16 18">
        <text>N-acetyl-alpha-D-glucosamine 1-phosphate + UTP + H(+) = UDP-N-acetyl-alpha-D-glucosamine + diphosphate</text>
        <dbReference type="Rhea" id="RHEA:13509"/>
        <dbReference type="ChEBI" id="CHEBI:15378"/>
        <dbReference type="ChEBI" id="CHEBI:33019"/>
        <dbReference type="ChEBI" id="CHEBI:46398"/>
        <dbReference type="ChEBI" id="CHEBI:57705"/>
        <dbReference type="ChEBI" id="CHEBI:57776"/>
        <dbReference type="EC" id="2.7.7.23"/>
    </reaction>
</comment>
<evidence type="ECO:0000256" key="17">
    <source>
        <dbReference type="ARBA" id="ARBA00049628"/>
    </source>
</evidence>
<feature type="binding site" evidence="18">
    <location>
        <position position="139"/>
    </location>
    <ligand>
        <name>UDP-N-acetyl-alpha-D-glucosamine</name>
        <dbReference type="ChEBI" id="CHEBI:57705"/>
    </ligand>
</feature>
<keyword evidence="8 18" id="KW-0677">Repeat</keyword>
<dbReference type="GO" id="GO:0019134">
    <property type="term" value="F:glucosamine-1-phosphate N-acetyltransferase activity"/>
    <property type="evidence" value="ECO:0007669"/>
    <property type="project" value="UniProtKB-UniRule"/>
</dbReference>
<keyword evidence="4 18" id="KW-0963">Cytoplasm</keyword>
<feature type="binding site" evidence="18">
    <location>
        <begin position="385"/>
        <end position="386"/>
    </location>
    <ligand>
        <name>acetyl-CoA</name>
        <dbReference type="ChEBI" id="CHEBI:57288"/>
    </ligand>
</feature>
<keyword evidence="14 18" id="KW-0961">Cell wall biogenesis/degradation</keyword>
<dbReference type="PROSITE" id="PS00101">
    <property type="entry name" value="HEXAPEP_TRANSFERASES"/>
    <property type="match status" value="1"/>
</dbReference>
<feature type="binding site" evidence="18">
    <location>
        <position position="350"/>
    </location>
    <ligand>
        <name>UDP-N-acetyl-alpha-D-glucosamine</name>
        <dbReference type="ChEBI" id="CHEBI:57705"/>
    </ligand>
</feature>
<dbReference type="GO" id="GO:0008360">
    <property type="term" value="P:regulation of cell shape"/>
    <property type="evidence" value="ECO:0007669"/>
    <property type="project" value="UniProtKB-KW"/>
</dbReference>
<feature type="binding site" evidence="18">
    <location>
        <position position="73"/>
    </location>
    <ligand>
        <name>UDP-N-acetyl-alpha-D-glucosamine</name>
        <dbReference type="ChEBI" id="CHEBI:57705"/>
    </ligand>
</feature>
<dbReference type="STRING" id="1120920.SAMN03080599_00090"/>
<dbReference type="OrthoDB" id="9775031at2"/>
<feature type="binding site" evidence="18">
    <location>
        <begin position="78"/>
        <end position="79"/>
    </location>
    <ligand>
        <name>UDP-N-acetyl-alpha-D-glucosamine</name>
        <dbReference type="ChEBI" id="CHEBI:57705"/>
    </ligand>
</feature>
<dbReference type="GO" id="GO:0009245">
    <property type="term" value="P:lipid A biosynthetic process"/>
    <property type="evidence" value="ECO:0007669"/>
    <property type="project" value="UniProtKB-UniRule"/>
</dbReference>
<dbReference type="InterPro" id="IPR011004">
    <property type="entry name" value="Trimer_LpxA-like_sf"/>
</dbReference>
<dbReference type="InterPro" id="IPR029044">
    <property type="entry name" value="Nucleotide-diphossugar_trans"/>
</dbReference>
<comment type="function">
    <text evidence="17 18">Catalyzes the last two sequential reactions in the de novo biosynthetic pathway for UDP-N-acetylglucosamine (UDP-GlcNAc). The C-terminal domain catalyzes the transfer of acetyl group from acetyl coenzyme A to glucosamine-1-phosphate (GlcN-1-P) to produce N-acetylglucosamine-1-phosphate (GlcNAc-1-P), which is converted into UDP-GlcNAc by the transfer of uridine 5-monophosphate (from uridine 5-triphosphate), a reaction catalyzed by the N-terminal domain.</text>
</comment>
<feature type="region of interest" description="Pyrophosphorylase" evidence="18">
    <location>
        <begin position="1"/>
        <end position="229"/>
    </location>
</feature>
<dbReference type="InterPro" id="IPR018357">
    <property type="entry name" value="Hexapep_transf_CS"/>
</dbReference>
<dbReference type="GO" id="GO:0009252">
    <property type="term" value="P:peptidoglycan biosynthetic process"/>
    <property type="evidence" value="ECO:0007669"/>
    <property type="project" value="UniProtKB-UniRule"/>
</dbReference>
<sequence length="454" mass="48311">MSLASIILAAGEGTRMKSKLPKVLHRVAGKTMVEHVMNAAAKVGSDRTILVVGNGKSAVEAALEGYGVHYAHQTERLGTGHAVSIALEALGDETDVLILCGDTPLLSAQTLEALVQHHKQTEAGCTVLTAELEVPYGYGRIIRDAEGNVLGIVEEKDATAEEQLIREINSGVYVVKRETLLAEIPRISNDNAQGEYYLTDLIKLARASGVKVGAYMTRDAAEISGVNSRIQLSECEALLRDRINKALMTGGVTMIDPGSTYVDADVAVGRDTILYPGCILEQGTVIGEDCEIGPNVRLKRCSIGNGVTIKDSTAMDSTVGNDSKIGPYAYVRPGSVIGQRVKVGDFVEIKNSNIGDDAKISHLTYVGDGDVGENVNLGCGVVFVNYDGKKKHRTVVEDDAFIGCNVNLVSPVTVGEGAYVAAGSTITKDVPSGSLAIAREKQKNIEGWVKRKNR</sequence>
<feature type="domain" description="MobA-like NTP transferase" evidence="19">
    <location>
        <begin position="6"/>
        <end position="134"/>
    </location>
</feature>
<organism evidence="21 22">
    <name type="scientific">Acidaminobacter hydrogenoformans DSM 2784</name>
    <dbReference type="NCBI Taxonomy" id="1120920"/>
    <lineage>
        <taxon>Bacteria</taxon>
        <taxon>Bacillati</taxon>
        <taxon>Bacillota</taxon>
        <taxon>Clostridia</taxon>
        <taxon>Peptostreptococcales</taxon>
        <taxon>Acidaminobacteraceae</taxon>
        <taxon>Acidaminobacter</taxon>
    </lineage>
</organism>
<feature type="region of interest" description="N-acetyltransferase" evidence="18">
    <location>
        <begin position="251"/>
        <end position="454"/>
    </location>
</feature>
<dbReference type="PANTHER" id="PTHR43584:SF3">
    <property type="entry name" value="BIFUNCTIONAL PROTEIN GLMU"/>
    <property type="match status" value="1"/>
</dbReference>
<dbReference type="InterPro" id="IPR025877">
    <property type="entry name" value="MobA-like_NTP_Trfase"/>
</dbReference>
<comment type="pathway">
    <text evidence="18">Nucleotide-sugar biosynthesis; UDP-N-acetyl-alpha-D-glucosamine biosynthesis; UDP-N-acetyl-alpha-D-glucosamine from N-acetyl-alpha-D-glucosamine 1-phosphate: step 1/1.</text>
</comment>
<dbReference type="UniPathway" id="UPA00113">
    <property type="reaction ID" value="UER00532"/>
</dbReference>
<evidence type="ECO:0000256" key="13">
    <source>
        <dbReference type="ARBA" id="ARBA00023315"/>
    </source>
</evidence>
<evidence type="ECO:0000256" key="5">
    <source>
        <dbReference type="ARBA" id="ARBA00022679"/>
    </source>
</evidence>
<dbReference type="NCBIfam" id="TIGR01173">
    <property type="entry name" value="glmU"/>
    <property type="match status" value="1"/>
</dbReference>
<dbReference type="Pfam" id="PF25087">
    <property type="entry name" value="GMPPB_C"/>
    <property type="match status" value="1"/>
</dbReference>
<keyword evidence="10 18" id="KW-0133">Cell shape</keyword>
<evidence type="ECO:0000256" key="10">
    <source>
        <dbReference type="ARBA" id="ARBA00022960"/>
    </source>
</evidence>
<comment type="subcellular location">
    <subcellularLocation>
        <location evidence="1 18">Cytoplasm</location>
    </subcellularLocation>
</comment>
<dbReference type="HAMAP" id="MF_01631">
    <property type="entry name" value="GlmU"/>
    <property type="match status" value="1"/>
</dbReference>
<dbReference type="GO" id="GO:0003977">
    <property type="term" value="F:UDP-N-acetylglucosamine diphosphorylase activity"/>
    <property type="evidence" value="ECO:0007669"/>
    <property type="project" value="UniProtKB-UniRule"/>
</dbReference>
<dbReference type="Pfam" id="PF12804">
    <property type="entry name" value="NTP_transf_3"/>
    <property type="match status" value="1"/>
</dbReference>
<evidence type="ECO:0000256" key="6">
    <source>
        <dbReference type="ARBA" id="ARBA00022695"/>
    </source>
</evidence>
<dbReference type="AlphaFoldDB" id="A0A1G5RPU3"/>
<dbReference type="InterPro" id="IPR005882">
    <property type="entry name" value="Bifunctional_GlmU"/>
</dbReference>
<evidence type="ECO:0000256" key="7">
    <source>
        <dbReference type="ARBA" id="ARBA00022723"/>
    </source>
</evidence>
<feature type="binding site" evidence="18">
    <location>
        <position position="227"/>
    </location>
    <ligand>
        <name>UDP-N-acetyl-alpha-D-glucosamine</name>
        <dbReference type="ChEBI" id="CHEBI:57705"/>
    </ligand>
</feature>
<proteinExistence type="inferred from homology"/>
<feature type="binding site" evidence="18">
    <location>
        <position position="422"/>
    </location>
    <ligand>
        <name>acetyl-CoA</name>
        <dbReference type="ChEBI" id="CHEBI:57288"/>
    </ligand>
</feature>
<dbReference type="GO" id="GO:0000902">
    <property type="term" value="P:cell morphogenesis"/>
    <property type="evidence" value="ECO:0007669"/>
    <property type="project" value="UniProtKB-UniRule"/>
</dbReference>
<dbReference type="InterPro" id="IPR050065">
    <property type="entry name" value="GlmU-like"/>
</dbReference>
<dbReference type="Gene3D" id="2.160.10.10">
    <property type="entry name" value="Hexapeptide repeat proteins"/>
    <property type="match status" value="1"/>
</dbReference>
<reference evidence="21 22" key="1">
    <citation type="submission" date="2016-10" db="EMBL/GenBank/DDBJ databases">
        <authorList>
            <person name="de Groot N.N."/>
        </authorList>
    </citation>
    <scope>NUCLEOTIDE SEQUENCE [LARGE SCALE GENOMIC DNA]</scope>
    <source>
        <strain evidence="21 22">DSM 2784</strain>
    </source>
</reference>
<dbReference type="GO" id="GO:0071555">
    <property type="term" value="P:cell wall organization"/>
    <property type="evidence" value="ECO:0007669"/>
    <property type="project" value="UniProtKB-KW"/>
</dbReference>
<feature type="binding site" evidence="18">
    <location>
        <position position="439"/>
    </location>
    <ligand>
        <name>acetyl-CoA</name>
        <dbReference type="ChEBI" id="CHEBI:57288"/>
    </ligand>
</feature>
<dbReference type="Gene3D" id="3.90.550.10">
    <property type="entry name" value="Spore Coat Polysaccharide Biosynthesis Protein SpsA, Chain A"/>
    <property type="match status" value="1"/>
</dbReference>
<dbReference type="RefSeq" id="WP_092588917.1">
    <property type="nucleotide sequence ID" value="NZ_FMWL01000001.1"/>
</dbReference>
<evidence type="ECO:0000256" key="12">
    <source>
        <dbReference type="ARBA" id="ARBA00023268"/>
    </source>
</evidence>
<feature type="binding site" evidence="18">
    <location>
        <position position="154"/>
    </location>
    <ligand>
        <name>UDP-N-acetyl-alpha-D-glucosamine</name>
        <dbReference type="ChEBI" id="CHEBI:57705"/>
    </ligand>
</feature>
<comment type="catalytic activity">
    <reaction evidence="15 18">
        <text>alpha-D-glucosamine 1-phosphate + acetyl-CoA = N-acetyl-alpha-D-glucosamine 1-phosphate + CoA + H(+)</text>
        <dbReference type="Rhea" id="RHEA:13725"/>
        <dbReference type="ChEBI" id="CHEBI:15378"/>
        <dbReference type="ChEBI" id="CHEBI:57287"/>
        <dbReference type="ChEBI" id="CHEBI:57288"/>
        <dbReference type="ChEBI" id="CHEBI:57776"/>
        <dbReference type="ChEBI" id="CHEBI:58516"/>
        <dbReference type="EC" id="2.3.1.157"/>
    </reaction>
</comment>
<comment type="similarity">
    <text evidence="3 18">In the N-terminal section; belongs to the N-acetylglucosamine-1-phosphate uridyltransferase family.</text>
</comment>
<dbReference type="CDD" id="cd03353">
    <property type="entry name" value="LbH_GlmU_C"/>
    <property type="match status" value="1"/>
</dbReference>
<feature type="binding site" evidence="18">
    <location>
        <position position="332"/>
    </location>
    <ligand>
        <name>UDP-N-acetyl-alpha-D-glucosamine</name>
        <dbReference type="ChEBI" id="CHEBI:57705"/>
    </ligand>
</feature>
<feature type="active site" description="Proton acceptor" evidence="18">
    <location>
        <position position="362"/>
    </location>
</feature>
<dbReference type="NCBIfam" id="NF010934">
    <property type="entry name" value="PRK14354.1"/>
    <property type="match status" value="1"/>
</dbReference>
<dbReference type="EMBL" id="FMWL01000001">
    <property type="protein sequence ID" value="SCZ76143.1"/>
    <property type="molecule type" value="Genomic_DNA"/>
</dbReference>
<feature type="binding site" evidence="18">
    <location>
        <position position="227"/>
    </location>
    <ligand>
        <name>Mg(2+)</name>
        <dbReference type="ChEBI" id="CHEBI:18420"/>
    </ligand>
</feature>
<dbReference type="InterPro" id="IPR001451">
    <property type="entry name" value="Hexapep"/>
</dbReference>
<evidence type="ECO:0000313" key="22">
    <source>
        <dbReference type="Proteomes" id="UP000199208"/>
    </source>
</evidence>
<evidence type="ECO:0000256" key="18">
    <source>
        <dbReference type="HAMAP-Rule" id="MF_01631"/>
    </source>
</evidence>
<keyword evidence="22" id="KW-1185">Reference proteome</keyword>
<dbReference type="CDD" id="cd02540">
    <property type="entry name" value="GT2_GlmU_N_bac"/>
    <property type="match status" value="1"/>
</dbReference>
<dbReference type="EC" id="2.7.7.23" evidence="18"/>
<feature type="binding site" evidence="18">
    <location>
        <position position="22"/>
    </location>
    <ligand>
        <name>UDP-N-acetyl-alpha-D-glucosamine</name>
        <dbReference type="ChEBI" id="CHEBI:57705"/>
    </ligand>
</feature>
<comment type="pathway">
    <text evidence="18">Bacterial outer membrane biogenesis; LPS lipid A biosynthesis.</text>
</comment>
<dbReference type="SUPFAM" id="SSF53448">
    <property type="entry name" value="Nucleotide-diphospho-sugar transferases"/>
    <property type="match status" value="1"/>
</dbReference>
<evidence type="ECO:0000256" key="15">
    <source>
        <dbReference type="ARBA" id="ARBA00048247"/>
    </source>
</evidence>
<comment type="similarity">
    <text evidence="2 18">In the C-terminal section; belongs to the transferase hexapeptide repeat family.</text>
</comment>
<feature type="binding site" evidence="18">
    <location>
        <position position="365"/>
    </location>
    <ligand>
        <name>UDP-N-acetyl-alpha-D-glucosamine</name>
        <dbReference type="ChEBI" id="CHEBI:57705"/>
    </ligand>
</feature>
<evidence type="ECO:0000259" key="19">
    <source>
        <dbReference type="Pfam" id="PF12804"/>
    </source>
</evidence>
<comment type="cofactor">
    <cofactor evidence="18">
        <name>Mg(2+)</name>
        <dbReference type="ChEBI" id="CHEBI:18420"/>
    </cofactor>
    <text evidence="18">Binds 1 Mg(2+) ion per subunit.</text>
</comment>
<gene>
    <name evidence="18" type="primary">glmU</name>
    <name evidence="21" type="ORF">SAMN03080599_00090</name>
</gene>
<dbReference type="GO" id="GO:0016020">
    <property type="term" value="C:membrane"/>
    <property type="evidence" value="ECO:0007669"/>
    <property type="project" value="GOC"/>
</dbReference>
<dbReference type="EC" id="2.3.1.157" evidence="18"/>
<keyword evidence="11 18" id="KW-0573">Peptidoglycan synthesis</keyword>
<evidence type="ECO:0000256" key="1">
    <source>
        <dbReference type="ARBA" id="ARBA00004496"/>
    </source>
</evidence>
<accession>A0A1G5RPU3</accession>
<evidence type="ECO:0000256" key="8">
    <source>
        <dbReference type="ARBA" id="ARBA00022737"/>
    </source>
</evidence>
<dbReference type="InterPro" id="IPR038009">
    <property type="entry name" value="GlmU_C_LbH"/>
</dbReference>
<keyword evidence="12 18" id="KW-0511">Multifunctional enzyme</keyword>
<keyword evidence="6 18" id="KW-0548">Nucleotidyltransferase</keyword>
<keyword evidence="9 18" id="KW-0460">Magnesium</keyword>
<feature type="binding site" evidence="18">
    <location>
        <position position="376"/>
    </location>
    <ligand>
        <name>UDP-N-acetyl-alpha-D-glucosamine</name>
        <dbReference type="ChEBI" id="CHEBI:57705"/>
    </ligand>
</feature>
<feature type="region of interest" description="Linker" evidence="18">
    <location>
        <begin position="230"/>
        <end position="250"/>
    </location>
</feature>
<protein>
    <recommendedName>
        <fullName evidence="18">Bifunctional protein GlmU</fullName>
    </recommendedName>
    <domain>
        <recommendedName>
            <fullName evidence="18">UDP-N-acetylglucosamine pyrophosphorylase</fullName>
            <ecNumber evidence="18">2.7.7.23</ecNumber>
        </recommendedName>
        <alternativeName>
            <fullName evidence="18">N-acetylglucosamine-1-phosphate uridyltransferase</fullName>
        </alternativeName>
    </domain>
    <domain>
        <recommendedName>
            <fullName evidence="18">Glucosamine-1-phosphate N-acetyltransferase</fullName>
            <ecNumber evidence="18">2.3.1.157</ecNumber>
        </recommendedName>
    </domain>
</protein>
<evidence type="ECO:0000256" key="14">
    <source>
        <dbReference type="ARBA" id="ARBA00023316"/>
    </source>
</evidence>
<evidence type="ECO:0000256" key="16">
    <source>
        <dbReference type="ARBA" id="ARBA00048493"/>
    </source>
</evidence>
<evidence type="ECO:0000256" key="9">
    <source>
        <dbReference type="ARBA" id="ARBA00022842"/>
    </source>
</evidence>
<feature type="domain" description="Mannose-1-phosphate guanyltransferase C-terminal" evidence="20">
    <location>
        <begin position="265"/>
        <end position="355"/>
    </location>
</feature>
<dbReference type="PANTHER" id="PTHR43584">
    <property type="entry name" value="NUCLEOTIDYL TRANSFERASE"/>
    <property type="match status" value="1"/>
</dbReference>
<evidence type="ECO:0000313" key="21">
    <source>
        <dbReference type="EMBL" id="SCZ76143.1"/>
    </source>
</evidence>
<keyword evidence="5 18" id="KW-0808">Transferase</keyword>
<dbReference type="InterPro" id="IPR056729">
    <property type="entry name" value="GMPPB_C"/>
</dbReference>
<comment type="caution">
    <text evidence="18">Lacks conserved residue(s) required for the propagation of feature annotation.</text>
</comment>
<dbReference type="GO" id="GO:0006048">
    <property type="term" value="P:UDP-N-acetylglucosamine biosynthetic process"/>
    <property type="evidence" value="ECO:0007669"/>
    <property type="project" value="UniProtKB-UniPathway"/>
</dbReference>
<keyword evidence="13 18" id="KW-0012">Acyltransferase</keyword>
<feature type="binding site" evidence="18">
    <location>
        <position position="169"/>
    </location>
    <ligand>
        <name>UDP-N-acetyl-alpha-D-glucosamine</name>
        <dbReference type="ChEBI" id="CHEBI:57705"/>
    </ligand>
</feature>
<keyword evidence="7 18" id="KW-0479">Metal-binding</keyword>
<dbReference type="GO" id="GO:0005737">
    <property type="term" value="C:cytoplasm"/>
    <property type="evidence" value="ECO:0007669"/>
    <property type="project" value="UniProtKB-SubCell"/>
</dbReference>
<evidence type="ECO:0000256" key="11">
    <source>
        <dbReference type="ARBA" id="ARBA00022984"/>
    </source>
</evidence>